<gene>
    <name evidence="1" type="ORF">DCW74_02285</name>
</gene>
<sequence>FENSTVTFVGAGNGRNYVGGGITDVRTEAQVVNIGKLSETTITDPKDGDFTYDQSFQKFKCYSGSEWRETPTCKTASKMATATVLSGNSSVAVTMGSGEFNSGIATCNGSNGVSVDKITFGGTTFTITLSTTVAGDTPVGYIVWNES</sequence>
<reference evidence="1 2" key="1">
    <citation type="journal article" date="2018" name="Nat. Biotechnol.">
        <title>A standardized bacterial taxonomy based on genome phylogeny substantially revises the tree of life.</title>
        <authorList>
            <person name="Parks D.H."/>
            <person name="Chuvochina M."/>
            <person name="Waite D.W."/>
            <person name="Rinke C."/>
            <person name="Skarshewski A."/>
            <person name="Chaumeil P.A."/>
            <person name="Hugenholtz P."/>
        </authorList>
    </citation>
    <scope>NUCLEOTIDE SEQUENCE [LARGE SCALE GENOMIC DNA]</scope>
    <source>
        <strain evidence="1">UBA11978</strain>
    </source>
</reference>
<organism evidence="1 2">
    <name type="scientific">Alteromonas australica</name>
    <dbReference type="NCBI Taxonomy" id="589873"/>
    <lineage>
        <taxon>Bacteria</taxon>
        <taxon>Pseudomonadati</taxon>
        <taxon>Pseudomonadota</taxon>
        <taxon>Gammaproteobacteria</taxon>
        <taxon>Alteromonadales</taxon>
        <taxon>Alteromonadaceae</taxon>
        <taxon>Alteromonas/Salinimonas group</taxon>
        <taxon>Alteromonas</taxon>
    </lineage>
</organism>
<feature type="non-terminal residue" evidence="1">
    <location>
        <position position="1"/>
    </location>
</feature>
<evidence type="ECO:0000313" key="1">
    <source>
        <dbReference type="EMBL" id="HAW74545.1"/>
    </source>
</evidence>
<evidence type="ECO:0000313" key="2">
    <source>
        <dbReference type="Proteomes" id="UP000263517"/>
    </source>
</evidence>
<dbReference type="EMBL" id="DNAN01000079">
    <property type="protein sequence ID" value="HAW74545.1"/>
    <property type="molecule type" value="Genomic_DNA"/>
</dbReference>
<proteinExistence type="predicted"/>
<dbReference type="AlphaFoldDB" id="A0A350NZS8"/>
<dbReference type="Proteomes" id="UP000263517">
    <property type="component" value="Unassembled WGS sequence"/>
</dbReference>
<protein>
    <submittedName>
        <fullName evidence="1">Uncharacterized protein</fullName>
    </submittedName>
</protein>
<comment type="caution">
    <text evidence="1">The sequence shown here is derived from an EMBL/GenBank/DDBJ whole genome shotgun (WGS) entry which is preliminary data.</text>
</comment>
<name>A0A350NZS8_9ALTE</name>
<accession>A0A350NZS8</accession>